<sequence>MKHTCCFSHSKMEMHISTLQFLVIYILQTAGSPVSSMFRPTGGSVTLEFQQHQQLERESIDIIQWHLGQVKIMKYVPHKDTLIVFTHKGRVEFNNETFSLELKNLQKNDSGLYRGEISAGETEVKAGIRLSVLDPVEAPIMFVVSSSDSSNMTVICRGRDLSLTSTCKSSSCSPEGEASTDSTLTLSVRGGVVICNYSNPVSWKLATLEMKPLCSSDAETPSITMNVIPVIIAIAIVFVAGAAIFVYRQRSRGGATGTATGPIQAEYAEDMPSSSPGSADPVASTYNSVQDRQPDTAEESPYAEICLKTLHVDRSSRDPLKNPSSNGGLIPQTASAVSSQIGGSVTLEFQQHQQLERESIDIIQWHLGQVKIMKYVPHKDTLIVFTHKGRVEFNNETFSLELKNLQKNDSGLYRGEISAGETEVQTEIRLSVLGECD</sequence>
<keyword evidence="10" id="KW-1185">Reference proteome</keyword>
<feature type="chain" id="PRO_5043383591" description="Immunoglobulin domain-containing protein" evidence="7">
    <location>
        <begin position="32"/>
        <end position="437"/>
    </location>
</feature>
<protein>
    <recommendedName>
        <fullName evidence="8">Immunoglobulin domain-containing protein</fullName>
    </recommendedName>
</protein>
<feature type="domain" description="Immunoglobulin" evidence="8">
    <location>
        <begin position="34"/>
        <end position="133"/>
    </location>
</feature>
<dbReference type="InterPro" id="IPR036179">
    <property type="entry name" value="Ig-like_dom_sf"/>
</dbReference>
<dbReference type="InterPro" id="IPR015631">
    <property type="entry name" value="CD2/SLAM_rcpt"/>
</dbReference>
<dbReference type="PANTHER" id="PTHR12080">
    <property type="entry name" value="SIGNALING LYMPHOCYTIC ACTIVATION MOLECULE"/>
    <property type="match status" value="1"/>
</dbReference>
<name>A0AAV6HIL6_9TELE</name>
<dbReference type="InterPro" id="IPR013106">
    <property type="entry name" value="Ig_V-set"/>
</dbReference>
<feature type="signal peptide" evidence="7">
    <location>
        <begin position="1"/>
        <end position="31"/>
    </location>
</feature>
<evidence type="ECO:0000256" key="1">
    <source>
        <dbReference type="ARBA" id="ARBA00004370"/>
    </source>
</evidence>
<evidence type="ECO:0000313" key="9">
    <source>
        <dbReference type="EMBL" id="KAG5285771.1"/>
    </source>
</evidence>
<feature type="region of interest" description="Disordered" evidence="5">
    <location>
        <begin position="268"/>
        <end position="300"/>
    </location>
</feature>
<keyword evidence="2 7" id="KW-0732">Signal</keyword>
<keyword evidence="6" id="KW-1133">Transmembrane helix</keyword>
<keyword evidence="3 6" id="KW-0472">Membrane</keyword>
<evidence type="ECO:0000256" key="2">
    <source>
        <dbReference type="ARBA" id="ARBA00022729"/>
    </source>
</evidence>
<feature type="domain" description="Immunoglobulin" evidence="8">
    <location>
        <begin position="334"/>
        <end position="433"/>
    </location>
</feature>
<dbReference type="SUPFAM" id="SSF48726">
    <property type="entry name" value="Immunoglobulin"/>
    <property type="match status" value="2"/>
</dbReference>
<gene>
    <name evidence="9" type="ORF">AALO_G00007270</name>
</gene>
<evidence type="ECO:0000256" key="3">
    <source>
        <dbReference type="ARBA" id="ARBA00023136"/>
    </source>
</evidence>
<keyword evidence="6" id="KW-0812">Transmembrane</keyword>
<evidence type="ECO:0000256" key="5">
    <source>
        <dbReference type="SAM" id="MobiDB-lite"/>
    </source>
</evidence>
<dbReference type="PANTHER" id="PTHR12080:SF56">
    <property type="entry name" value="NATURAL KILLER CELL RECEPTOR 2B4"/>
    <property type="match status" value="1"/>
</dbReference>
<evidence type="ECO:0000256" key="7">
    <source>
        <dbReference type="SAM" id="SignalP"/>
    </source>
</evidence>
<evidence type="ECO:0000256" key="6">
    <source>
        <dbReference type="SAM" id="Phobius"/>
    </source>
</evidence>
<comment type="subcellular location">
    <subcellularLocation>
        <location evidence="1">Membrane</location>
    </subcellularLocation>
</comment>
<reference evidence="9 10" key="1">
    <citation type="submission" date="2020-10" db="EMBL/GenBank/DDBJ databases">
        <title>Chromosome-scale genome assembly of the Allis shad, Alosa alosa.</title>
        <authorList>
            <person name="Margot Z."/>
            <person name="Christophe K."/>
            <person name="Cabau C."/>
            <person name="Louis A."/>
            <person name="Berthelot C."/>
            <person name="Parey E."/>
            <person name="Roest Crollius H."/>
            <person name="Montfort J."/>
            <person name="Robinson-Rechavi M."/>
            <person name="Bucao C."/>
            <person name="Bouchez O."/>
            <person name="Gislard M."/>
            <person name="Lluch J."/>
            <person name="Milhes M."/>
            <person name="Lampietro C."/>
            <person name="Lopez Roques C."/>
            <person name="Donnadieu C."/>
            <person name="Braasch I."/>
            <person name="Desvignes T."/>
            <person name="Postlethwait J."/>
            <person name="Bobe J."/>
            <person name="Guiguen Y."/>
        </authorList>
    </citation>
    <scope>NUCLEOTIDE SEQUENCE [LARGE SCALE GENOMIC DNA]</scope>
    <source>
        <strain evidence="9">M-15738</strain>
        <tissue evidence="9">Blood</tissue>
    </source>
</reference>
<dbReference type="InterPro" id="IPR013783">
    <property type="entry name" value="Ig-like_fold"/>
</dbReference>
<keyword evidence="4" id="KW-0325">Glycoprotein</keyword>
<evidence type="ECO:0000313" key="10">
    <source>
        <dbReference type="Proteomes" id="UP000823561"/>
    </source>
</evidence>
<organism evidence="9 10">
    <name type="scientific">Alosa alosa</name>
    <name type="common">allis shad</name>
    <dbReference type="NCBI Taxonomy" id="278164"/>
    <lineage>
        <taxon>Eukaryota</taxon>
        <taxon>Metazoa</taxon>
        <taxon>Chordata</taxon>
        <taxon>Craniata</taxon>
        <taxon>Vertebrata</taxon>
        <taxon>Euteleostomi</taxon>
        <taxon>Actinopterygii</taxon>
        <taxon>Neopterygii</taxon>
        <taxon>Teleostei</taxon>
        <taxon>Clupei</taxon>
        <taxon>Clupeiformes</taxon>
        <taxon>Clupeoidei</taxon>
        <taxon>Clupeidae</taxon>
        <taxon>Alosa</taxon>
    </lineage>
</organism>
<evidence type="ECO:0000259" key="8">
    <source>
        <dbReference type="SMART" id="SM00409"/>
    </source>
</evidence>
<evidence type="ECO:0000256" key="4">
    <source>
        <dbReference type="ARBA" id="ARBA00023180"/>
    </source>
</evidence>
<dbReference type="GO" id="GO:0016020">
    <property type="term" value="C:membrane"/>
    <property type="evidence" value="ECO:0007669"/>
    <property type="project" value="UniProtKB-SubCell"/>
</dbReference>
<dbReference type="Gene3D" id="2.60.40.10">
    <property type="entry name" value="Immunoglobulins"/>
    <property type="match status" value="2"/>
</dbReference>
<dbReference type="InterPro" id="IPR003599">
    <property type="entry name" value="Ig_sub"/>
</dbReference>
<dbReference type="Proteomes" id="UP000823561">
    <property type="component" value="Chromosome 1"/>
</dbReference>
<proteinExistence type="predicted"/>
<dbReference type="EMBL" id="JADWDJ010000001">
    <property type="protein sequence ID" value="KAG5285771.1"/>
    <property type="molecule type" value="Genomic_DNA"/>
</dbReference>
<dbReference type="AlphaFoldDB" id="A0AAV6HIL6"/>
<feature type="transmembrane region" description="Helical" evidence="6">
    <location>
        <begin position="227"/>
        <end position="247"/>
    </location>
</feature>
<comment type="caution">
    <text evidence="9">The sequence shown here is derived from an EMBL/GenBank/DDBJ whole genome shotgun (WGS) entry which is preliminary data.</text>
</comment>
<dbReference type="Pfam" id="PF07686">
    <property type="entry name" value="V-set"/>
    <property type="match status" value="2"/>
</dbReference>
<accession>A0AAV6HIL6</accession>
<dbReference type="SMART" id="SM00409">
    <property type="entry name" value="IG"/>
    <property type="match status" value="2"/>
</dbReference>